<protein>
    <submittedName>
        <fullName evidence="9">Uncharacterized protein</fullName>
    </submittedName>
</protein>
<name>V8NWI7_OPHHA</name>
<dbReference type="EMBL" id="AZIM01001686">
    <property type="protein sequence ID" value="ETE66018.1"/>
    <property type="molecule type" value="Genomic_DNA"/>
</dbReference>
<dbReference type="PANTHER" id="PTHR11691:SF73">
    <property type="entry name" value="INTERFERON BETA"/>
    <property type="match status" value="1"/>
</dbReference>
<reference evidence="9 10" key="1">
    <citation type="journal article" date="2013" name="Proc. Natl. Acad. Sci. U.S.A.">
        <title>The king cobra genome reveals dynamic gene evolution and adaptation in the snake venom system.</title>
        <authorList>
            <person name="Vonk F.J."/>
            <person name="Casewell N.R."/>
            <person name="Henkel C.V."/>
            <person name="Heimberg A.M."/>
            <person name="Jansen H.J."/>
            <person name="McCleary R.J."/>
            <person name="Kerkkamp H.M."/>
            <person name="Vos R.A."/>
            <person name="Guerreiro I."/>
            <person name="Calvete J.J."/>
            <person name="Wuster W."/>
            <person name="Woods A.E."/>
            <person name="Logan J.M."/>
            <person name="Harrison R.A."/>
            <person name="Castoe T.A."/>
            <person name="de Koning A.P."/>
            <person name="Pollock D.D."/>
            <person name="Yandell M."/>
            <person name="Calderon D."/>
            <person name="Renjifo C."/>
            <person name="Currier R.B."/>
            <person name="Salgado D."/>
            <person name="Pla D."/>
            <person name="Sanz L."/>
            <person name="Hyder A.S."/>
            <person name="Ribeiro J.M."/>
            <person name="Arntzen J.W."/>
            <person name="van den Thillart G.E."/>
            <person name="Boetzer M."/>
            <person name="Pirovano W."/>
            <person name="Dirks R.P."/>
            <person name="Spaink H.P."/>
            <person name="Duboule D."/>
            <person name="McGlinn E."/>
            <person name="Kini R.M."/>
            <person name="Richardson M.K."/>
        </authorList>
    </citation>
    <scope>NUCLEOTIDE SEQUENCE</scope>
    <source>
        <tissue evidence="9">Blood</tissue>
    </source>
</reference>
<evidence type="ECO:0000256" key="6">
    <source>
        <dbReference type="ARBA" id="ARBA00023118"/>
    </source>
</evidence>
<organism evidence="9 10">
    <name type="scientific">Ophiophagus hannah</name>
    <name type="common">King cobra</name>
    <name type="synonym">Naja hannah</name>
    <dbReference type="NCBI Taxonomy" id="8665"/>
    <lineage>
        <taxon>Eukaryota</taxon>
        <taxon>Metazoa</taxon>
        <taxon>Chordata</taxon>
        <taxon>Craniata</taxon>
        <taxon>Vertebrata</taxon>
        <taxon>Euteleostomi</taxon>
        <taxon>Lepidosauria</taxon>
        <taxon>Squamata</taxon>
        <taxon>Bifurcata</taxon>
        <taxon>Unidentata</taxon>
        <taxon>Episquamata</taxon>
        <taxon>Toxicofera</taxon>
        <taxon>Serpentes</taxon>
        <taxon>Colubroidea</taxon>
        <taxon>Elapidae</taxon>
        <taxon>Elapinae</taxon>
        <taxon>Ophiophagus</taxon>
    </lineage>
</organism>
<dbReference type="GO" id="GO:0006955">
    <property type="term" value="P:immune response"/>
    <property type="evidence" value="ECO:0007669"/>
    <property type="project" value="UniProtKB-ARBA"/>
</dbReference>
<evidence type="ECO:0000313" key="9">
    <source>
        <dbReference type="EMBL" id="ETE66018.1"/>
    </source>
</evidence>
<keyword evidence="7" id="KW-1015">Disulfide bond</keyword>
<comment type="subcellular location">
    <subcellularLocation>
        <location evidence="1">Secreted</location>
    </subcellularLocation>
</comment>
<evidence type="ECO:0000256" key="3">
    <source>
        <dbReference type="ARBA" id="ARBA00022514"/>
    </source>
</evidence>
<dbReference type="SUPFAM" id="SSF47266">
    <property type="entry name" value="4-helical cytokines"/>
    <property type="match status" value="1"/>
</dbReference>
<dbReference type="SMART" id="SM00076">
    <property type="entry name" value="IFabd"/>
    <property type="match status" value="1"/>
</dbReference>
<evidence type="ECO:0000256" key="8">
    <source>
        <dbReference type="RuleBase" id="RU000436"/>
    </source>
</evidence>
<dbReference type="GO" id="GO:0005126">
    <property type="term" value="F:cytokine receptor binding"/>
    <property type="evidence" value="ECO:0007669"/>
    <property type="project" value="InterPro"/>
</dbReference>
<evidence type="ECO:0000256" key="5">
    <source>
        <dbReference type="ARBA" id="ARBA00022729"/>
    </source>
</evidence>
<dbReference type="Pfam" id="PF00143">
    <property type="entry name" value="Interferon"/>
    <property type="match status" value="1"/>
</dbReference>
<evidence type="ECO:0000256" key="2">
    <source>
        <dbReference type="ARBA" id="ARBA00011033"/>
    </source>
</evidence>
<gene>
    <name evidence="9" type="ORF">L345_08206</name>
</gene>
<dbReference type="InterPro" id="IPR000471">
    <property type="entry name" value="Interferon_alpha/beta/delta"/>
</dbReference>
<evidence type="ECO:0000256" key="1">
    <source>
        <dbReference type="ARBA" id="ARBA00004613"/>
    </source>
</evidence>
<dbReference type="GO" id="GO:0005615">
    <property type="term" value="C:extracellular space"/>
    <property type="evidence" value="ECO:0007669"/>
    <property type="project" value="UniProtKB-KW"/>
</dbReference>
<keyword evidence="10" id="KW-1185">Reference proteome</keyword>
<dbReference type="GO" id="GO:0051607">
    <property type="term" value="P:defense response to virus"/>
    <property type="evidence" value="ECO:0007669"/>
    <property type="project" value="UniProtKB-KW"/>
</dbReference>
<comment type="caution">
    <text evidence="9">The sequence shown here is derived from an EMBL/GenBank/DDBJ whole genome shotgun (WGS) entry which is preliminary data.</text>
</comment>
<keyword evidence="3 8" id="KW-0202">Cytokine</keyword>
<dbReference type="Proteomes" id="UP000018936">
    <property type="component" value="Unassembled WGS sequence"/>
</dbReference>
<accession>V8NWI7</accession>
<comment type="similarity">
    <text evidence="2 8">Belongs to the alpha/beta interferon family.</text>
</comment>
<dbReference type="GO" id="GO:0005125">
    <property type="term" value="F:cytokine activity"/>
    <property type="evidence" value="ECO:0007669"/>
    <property type="project" value="UniProtKB-KW"/>
</dbReference>
<feature type="non-terminal residue" evidence="9">
    <location>
        <position position="1"/>
    </location>
</feature>
<keyword evidence="5" id="KW-0732">Signal</keyword>
<evidence type="ECO:0000313" key="10">
    <source>
        <dbReference type="Proteomes" id="UP000018936"/>
    </source>
</evidence>
<keyword evidence="6 8" id="KW-0051">Antiviral defense</keyword>
<dbReference type="PANTHER" id="PTHR11691">
    <property type="entry name" value="TYPE I INTERFERON"/>
    <property type="match status" value="1"/>
</dbReference>
<dbReference type="OrthoDB" id="8922121at2759"/>
<evidence type="ECO:0000256" key="4">
    <source>
        <dbReference type="ARBA" id="ARBA00022525"/>
    </source>
</evidence>
<dbReference type="AlphaFoldDB" id="V8NWI7"/>
<dbReference type="InterPro" id="IPR009079">
    <property type="entry name" value="4_helix_cytokine-like_core"/>
</dbReference>
<evidence type="ECO:0000256" key="7">
    <source>
        <dbReference type="ARBA" id="ARBA00023157"/>
    </source>
</evidence>
<keyword evidence="4" id="KW-0964">Secreted</keyword>
<dbReference type="Gene3D" id="1.20.1250.10">
    <property type="match status" value="1"/>
</dbReference>
<proteinExistence type="inferred from homology"/>
<sequence length="229" mass="26388">MTSQNIFPPMPSSCNRQFTNRGSPWNGYYPQCSRGIPSSVFAIRPKQQSINETTDMINMEKRNMSSTQSLALGRKAVRICPTAAQHKDLSNMFEICSIFHAQWKQLIQNNLPHLCRTNEEIPLQCIYELTDFNFPLEVLEVTNRDSADIIYELLQQISYLLSNAHAWNSTCFENLKNGLHQQIKNLETCLNVTEMPKGLMNCDEVPPPFRDTNQRHLKQQILKNQSEIP</sequence>